<dbReference type="PANTHER" id="PTHR10060">
    <property type="entry name" value="TATD FAMILY DEOXYRIBONUCLEASE"/>
    <property type="match status" value="1"/>
</dbReference>
<dbReference type="Proteomes" id="UP000054321">
    <property type="component" value="Unassembled WGS sequence"/>
</dbReference>
<dbReference type="GO" id="GO:0005829">
    <property type="term" value="C:cytosol"/>
    <property type="evidence" value="ECO:0007669"/>
    <property type="project" value="TreeGrafter"/>
</dbReference>
<reference evidence="7" key="2">
    <citation type="submission" date="2015-01" db="EMBL/GenBank/DDBJ databases">
        <title>Evolutionary Origins and Diversification of the Mycorrhizal Mutualists.</title>
        <authorList>
            <consortium name="DOE Joint Genome Institute"/>
            <consortium name="Mycorrhizal Genomics Consortium"/>
            <person name="Kohler A."/>
            <person name="Kuo A."/>
            <person name="Nagy L.G."/>
            <person name="Floudas D."/>
            <person name="Copeland A."/>
            <person name="Barry K.W."/>
            <person name="Cichocki N."/>
            <person name="Veneault-Fourrey C."/>
            <person name="LaButti K."/>
            <person name="Lindquist E.A."/>
            <person name="Lipzen A."/>
            <person name="Lundell T."/>
            <person name="Morin E."/>
            <person name="Murat C."/>
            <person name="Riley R."/>
            <person name="Ohm R."/>
            <person name="Sun H."/>
            <person name="Tunlid A."/>
            <person name="Henrissat B."/>
            <person name="Grigoriev I.V."/>
            <person name="Hibbett D.S."/>
            <person name="Martin F."/>
        </authorList>
    </citation>
    <scope>NUCLEOTIDE SEQUENCE [LARGE SCALE GENOMIC DNA]</scope>
    <source>
        <strain evidence="7">Zn</strain>
    </source>
</reference>
<dbReference type="CDD" id="cd01310">
    <property type="entry name" value="TatD_DNAse"/>
    <property type="match status" value="1"/>
</dbReference>
<evidence type="ECO:0000256" key="4">
    <source>
        <dbReference type="ARBA" id="ARBA00022801"/>
    </source>
</evidence>
<dbReference type="SUPFAM" id="SSF51556">
    <property type="entry name" value="Metallo-dependent hydrolases"/>
    <property type="match status" value="1"/>
</dbReference>
<dbReference type="FunCoup" id="A0A0C3GVC0">
    <property type="interactions" value="598"/>
</dbReference>
<keyword evidence="4" id="KW-0378">Hydrolase</keyword>
<dbReference type="PIRSF" id="PIRSF005902">
    <property type="entry name" value="DNase_TatD"/>
    <property type="match status" value="1"/>
</dbReference>
<organism evidence="6 7">
    <name type="scientific">Oidiodendron maius (strain Zn)</name>
    <dbReference type="NCBI Taxonomy" id="913774"/>
    <lineage>
        <taxon>Eukaryota</taxon>
        <taxon>Fungi</taxon>
        <taxon>Dikarya</taxon>
        <taxon>Ascomycota</taxon>
        <taxon>Pezizomycotina</taxon>
        <taxon>Leotiomycetes</taxon>
        <taxon>Leotiomycetes incertae sedis</taxon>
        <taxon>Myxotrichaceae</taxon>
        <taxon>Oidiodendron</taxon>
    </lineage>
</organism>
<proteinExistence type="inferred from homology"/>
<name>A0A0C3GVC0_OIDMZ</name>
<evidence type="ECO:0000256" key="2">
    <source>
        <dbReference type="ARBA" id="ARBA00022722"/>
    </source>
</evidence>
<dbReference type="Pfam" id="PF01026">
    <property type="entry name" value="TatD_DNase"/>
    <property type="match status" value="1"/>
</dbReference>
<dbReference type="GO" id="GO:0008296">
    <property type="term" value="F:3'-5'-DNA exonuclease activity"/>
    <property type="evidence" value="ECO:0007669"/>
    <property type="project" value="EnsemblFungi"/>
</dbReference>
<dbReference type="GO" id="GO:0046872">
    <property type="term" value="F:metal ion binding"/>
    <property type="evidence" value="ECO:0007669"/>
    <property type="project" value="UniProtKB-KW"/>
</dbReference>
<evidence type="ECO:0008006" key="8">
    <source>
        <dbReference type="Google" id="ProtNLM"/>
    </source>
</evidence>
<comment type="similarity">
    <text evidence="1">Belongs to the metallo-dependent hydrolases superfamily. TatD-type hydrolase family.</text>
</comment>
<evidence type="ECO:0000313" key="6">
    <source>
        <dbReference type="EMBL" id="KIM95209.1"/>
    </source>
</evidence>
<dbReference type="PANTHER" id="PTHR10060:SF15">
    <property type="entry name" value="DEOXYRIBONUCLEASE TATDN1"/>
    <property type="match status" value="1"/>
</dbReference>
<keyword evidence="7" id="KW-1185">Reference proteome</keyword>
<dbReference type="GO" id="GO:0004519">
    <property type="term" value="F:endonuclease activity"/>
    <property type="evidence" value="ECO:0007669"/>
    <property type="project" value="EnsemblFungi"/>
</dbReference>
<feature type="binding site" evidence="5">
    <location>
        <position position="165"/>
    </location>
    <ligand>
        <name>a divalent metal cation</name>
        <dbReference type="ChEBI" id="CHEBI:60240"/>
        <label>2</label>
    </ligand>
</feature>
<dbReference type="AlphaFoldDB" id="A0A0C3GVC0"/>
<feature type="binding site" evidence="5">
    <location>
        <position position="191"/>
    </location>
    <ligand>
        <name>a divalent metal cation</name>
        <dbReference type="ChEBI" id="CHEBI:60240"/>
        <label>2</label>
    </ligand>
</feature>
<gene>
    <name evidence="6" type="ORF">OIDMADRAFT_134337</name>
</gene>
<dbReference type="EMBL" id="KN832887">
    <property type="protein sequence ID" value="KIM95209.1"/>
    <property type="molecule type" value="Genomic_DNA"/>
</dbReference>
<dbReference type="GO" id="GO:0034599">
    <property type="term" value="P:cellular response to oxidative stress"/>
    <property type="evidence" value="ECO:0007669"/>
    <property type="project" value="EnsemblFungi"/>
</dbReference>
<sequence>MSGNNPPQEPNGTFKPRYVDIGINLTDPVYTGLYHGTQRHPSDLPLVIQRARTAGCQKLIVTGSDLSESHKAIELAKTYPGTIYATVGVHPCSCLQFTKGLSAESHLSALQALAFEASREGHAVAFGEIGLDYDRLGLCPRDTQLRYFEAQLDIAVQLSLPLFLHSRAAHADFTRLLRERLDGLPKRGVVHSFTGTEEEMSELVEMGFDIGVNGCSMKTVENVNVVRKIPLERIQLETDGPWCEMRASHASAGYVDGWKDGGEWVKKEKWMEGKMVKGRNEPCMISRVAWAVAGIKGVSLEELTERAWENTVRMFGLGEGGGGQKLN</sequence>
<evidence type="ECO:0000256" key="3">
    <source>
        <dbReference type="ARBA" id="ARBA00022723"/>
    </source>
</evidence>
<reference evidence="6 7" key="1">
    <citation type="submission" date="2014-04" db="EMBL/GenBank/DDBJ databases">
        <authorList>
            <consortium name="DOE Joint Genome Institute"/>
            <person name="Kuo A."/>
            <person name="Martino E."/>
            <person name="Perotto S."/>
            <person name="Kohler A."/>
            <person name="Nagy L.G."/>
            <person name="Floudas D."/>
            <person name="Copeland A."/>
            <person name="Barry K.W."/>
            <person name="Cichocki N."/>
            <person name="Veneault-Fourrey C."/>
            <person name="LaButti K."/>
            <person name="Lindquist E.A."/>
            <person name="Lipzen A."/>
            <person name="Lundell T."/>
            <person name="Morin E."/>
            <person name="Murat C."/>
            <person name="Sun H."/>
            <person name="Tunlid A."/>
            <person name="Henrissat B."/>
            <person name="Grigoriev I.V."/>
            <person name="Hibbett D.S."/>
            <person name="Martin F."/>
            <person name="Nordberg H.P."/>
            <person name="Cantor M.N."/>
            <person name="Hua S.X."/>
        </authorList>
    </citation>
    <scope>NUCLEOTIDE SEQUENCE [LARGE SCALE GENOMIC DNA]</scope>
    <source>
        <strain evidence="6 7">Zn</strain>
    </source>
</reference>
<feature type="binding site" evidence="5">
    <location>
        <position position="128"/>
    </location>
    <ligand>
        <name>a divalent metal cation</name>
        <dbReference type="ChEBI" id="CHEBI:60240"/>
        <label>1</label>
    </ligand>
</feature>
<evidence type="ECO:0000256" key="5">
    <source>
        <dbReference type="PIRSR" id="PIRSR005902-1"/>
    </source>
</evidence>
<dbReference type="InterPro" id="IPR001130">
    <property type="entry name" value="TatD-like"/>
</dbReference>
<feature type="binding site" evidence="5">
    <location>
        <position position="239"/>
    </location>
    <ligand>
        <name>a divalent metal cation</name>
        <dbReference type="ChEBI" id="CHEBI:60240"/>
        <label>1</label>
    </ligand>
</feature>
<dbReference type="InterPro" id="IPR032466">
    <property type="entry name" value="Metal_Hydrolase"/>
</dbReference>
<dbReference type="HOGENOM" id="CLU_031506_1_0_1"/>
<dbReference type="Gene3D" id="3.20.20.140">
    <property type="entry name" value="Metal-dependent hydrolases"/>
    <property type="match status" value="1"/>
</dbReference>
<dbReference type="InParanoid" id="A0A0C3GVC0"/>
<protein>
    <recommendedName>
        <fullName evidence="8">TatD related DNase</fullName>
    </recommendedName>
</protein>
<dbReference type="GO" id="GO:0006309">
    <property type="term" value="P:apoptotic DNA fragmentation"/>
    <property type="evidence" value="ECO:0007669"/>
    <property type="project" value="EnsemblFungi"/>
</dbReference>
<accession>A0A0C3GVC0</accession>
<dbReference type="OrthoDB" id="6079689at2759"/>
<dbReference type="InterPro" id="IPR050891">
    <property type="entry name" value="TatD-type_Hydrolase"/>
</dbReference>
<keyword evidence="3 5" id="KW-0479">Metal-binding</keyword>
<evidence type="ECO:0000313" key="7">
    <source>
        <dbReference type="Proteomes" id="UP000054321"/>
    </source>
</evidence>
<dbReference type="STRING" id="913774.A0A0C3GVC0"/>
<evidence type="ECO:0000256" key="1">
    <source>
        <dbReference type="ARBA" id="ARBA00009275"/>
    </source>
</evidence>
<keyword evidence="2" id="KW-0540">Nuclease</keyword>